<accession>A0AAF0USP4</accession>
<organism evidence="1 2">
    <name type="scientific">Solanum verrucosum</name>
    <dbReference type="NCBI Taxonomy" id="315347"/>
    <lineage>
        <taxon>Eukaryota</taxon>
        <taxon>Viridiplantae</taxon>
        <taxon>Streptophyta</taxon>
        <taxon>Embryophyta</taxon>
        <taxon>Tracheophyta</taxon>
        <taxon>Spermatophyta</taxon>
        <taxon>Magnoliopsida</taxon>
        <taxon>eudicotyledons</taxon>
        <taxon>Gunneridae</taxon>
        <taxon>Pentapetalae</taxon>
        <taxon>asterids</taxon>
        <taxon>lamiids</taxon>
        <taxon>Solanales</taxon>
        <taxon>Solanaceae</taxon>
        <taxon>Solanoideae</taxon>
        <taxon>Solaneae</taxon>
        <taxon>Solanum</taxon>
    </lineage>
</organism>
<dbReference type="EMBL" id="CP133621">
    <property type="protein sequence ID" value="WMV50698.1"/>
    <property type="molecule type" value="Genomic_DNA"/>
</dbReference>
<dbReference type="Proteomes" id="UP001234989">
    <property type="component" value="Chromosome 10"/>
</dbReference>
<keyword evidence="2" id="KW-1185">Reference proteome</keyword>
<evidence type="ECO:0000313" key="2">
    <source>
        <dbReference type="Proteomes" id="UP001234989"/>
    </source>
</evidence>
<protein>
    <submittedName>
        <fullName evidence="1">Uncharacterized protein</fullName>
    </submittedName>
</protein>
<proteinExistence type="predicted"/>
<sequence>MLISFLMSIIIWTCSLTCLSMKSKKLKGKLVNIVVMPATLLEGFIQNILRKRHSLYDTLLKSDHLT</sequence>
<name>A0AAF0USP4_SOLVR</name>
<gene>
    <name evidence="1" type="ORF">MTR67_044083</name>
</gene>
<dbReference type="AlphaFoldDB" id="A0AAF0USP4"/>
<reference evidence="1" key="1">
    <citation type="submission" date="2023-08" db="EMBL/GenBank/DDBJ databases">
        <title>A de novo genome assembly of Solanum verrucosum Schlechtendal, a Mexican diploid species geographically isolated from the other diploid A-genome species in potato relatives.</title>
        <authorList>
            <person name="Hosaka K."/>
        </authorList>
    </citation>
    <scope>NUCLEOTIDE SEQUENCE</scope>
    <source>
        <tissue evidence="1">Young leaves</tissue>
    </source>
</reference>
<evidence type="ECO:0000313" key="1">
    <source>
        <dbReference type="EMBL" id="WMV50698.1"/>
    </source>
</evidence>